<dbReference type="PANTHER" id="PTHR35007:SF3">
    <property type="entry name" value="POSSIBLE CONSERVED ALANINE RICH MEMBRANE PROTEIN"/>
    <property type="match status" value="1"/>
</dbReference>
<dbReference type="AlphaFoldDB" id="A0A4P6F698"/>
<protein>
    <submittedName>
        <fullName evidence="8">Secretion system protein</fullName>
    </submittedName>
</protein>
<evidence type="ECO:0000256" key="6">
    <source>
        <dbReference type="SAM" id="Phobius"/>
    </source>
</evidence>
<keyword evidence="9" id="KW-1185">Reference proteome</keyword>
<keyword evidence="3 6" id="KW-0812">Transmembrane</keyword>
<evidence type="ECO:0000256" key="1">
    <source>
        <dbReference type="ARBA" id="ARBA00004651"/>
    </source>
</evidence>
<evidence type="ECO:0000256" key="4">
    <source>
        <dbReference type="ARBA" id="ARBA00022989"/>
    </source>
</evidence>
<evidence type="ECO:0000256" key="5">
    <source>
        <dbReference type="ARBA" id="ARBA00023136"/>
    </source>
</evidence>
<evidence type="ECO:0000259" key="7">
    <source>
        <dbReference type="Pfam" id="PF00482"/>
    </source>
</evidence>
<dbReference type="GO" id="GO:0005886">
    <property type="term" value="C:plasma membrane"/>
    <property type="evidence" value="ECO:0007669"/>
    <property type="project" value="UniProtKB-SubCell"/>
</dbReference>
<gene>
    <name evidence="8" type="ORF">ET471_07070</name>
</gene>
<name>A0A4P6F698_9MICO</name>
<dbReference type="EMBL" id="CP035493">
    <property type="protein sequence ID" value="QAY69829.1"/>
    <property type="molecule type" value="Genomic_DNA"/>
</dbReference>
<reference evidence="8 9" key="1">
    <citation type="submission" date="2019-01" db="EMBL/GenBank/DDBJ databases">
        <title>Genome sequencing of strain FW10M-9.</title>
        <authorList>
            <person name="Heo J."/>
            <person name="Kim S.-J."/>
            <person name="Kim J.-S."/>
            <person name="Hong S.-B."/>
            <person name="Kwon S.-W."/>
        </authorList>
    </citation>
    <scope>NUCLEOTIDE SEQUENCE [LARGE SCALE GENOMIC DNA]</scope>
    <source>
        <strain evidence="8 9">FW10M-9</strain>
    </source>
</reference>
<dbReference type="Pfam" id="PF00482">
    <property type="entry name" value="T2SSF"/>
    <property type="match status" value="1"/>
</dbReference>
<evidence type="ECO:0000256" key="2">
    <source>
        <dbReference type="ARBA" id="ARBA00022475"/>
    </source>
</evidence>
<keyword evidence="5 6" id="KW-0472">Membrane</keyword>
<organism evidence="8 9">
    <name type="scientific">Xylanimonas protaetiae</name>
    <dbReference type="NCBI Taxonomy" id="2509457"/>
    <lineage>
        <taxon>Bacteria</taxon>
        <taxon>Bacillati</taxon>
        <taxon>Actinomycetota</taxon>
        <taxon>Actinomycetes</taxon>
        <taxon>Micrococcales</taxon>
        <taxon>Promicromonosporaceae</taxon>
        <taxon>Xylanimonas</taxon>
    </lineage>
</organism>
<sequence length="183" mass="18435">MIAALALVAVAPWALEAWTGRRRRAALARATPSRREPEAAELVDPTVVLELVGAALRAGAGIPRALAAVADAVGGVDGAVLAPVAAALRLGAPWTAAWADAPSRLDVVARALRPTWEEGAAPGEALSAAGDELLRARRDAGRTAAGRLGVRLVLPLGTCFLPAFVLVGLAPVLLALGSGVLAG</sequence>
<dbReference type="InterPro" id="IPR018076">
    <property type="entry name" value="T2SS_GspF_dom"/>
</dbReference>
<feature type="domain" description="Type II secretion system protein GspF" evidence="7">
    <location>
        <begin position="49"/>
        <end position="169"/>
    </location>
</feature>
<comment type="subcellular location">
    <subcellularLocation>
        <location evidence="1">Cell membrane</location>
        <topology evidence="1">Multi-pass membrane protein</topology>
    </subcellularLocation>
</comment>
<dbReference type="Proteomes" id="UP000292118">
    <property type="component" value="Chromosome"/>
</dbReference>
<dbReference type="OrthoDB" id="3267562at2"/>
<proteinExistence type="predicted"/>
<keyword evidence="4 6" id="KW-1133">Transmembrane helix</keyword>
<dbReference type="PANTHER" id="PTHR35007">
    <property type="entry name" value="INTEGRAL MEMBRANE PROTEIN-RELATED"/>
    <property type="match status" value="1"/>
</dbReference>
<keyword evidence="2" id="KW-1003">Cell membrane</keyword>
<accession>A0A4P6F698</accession>
<dbReference type="RefSeq" id="WP_129187230.1">
    <property type="nucleotide sequence ID" value="NZ_CP035493.1"/>
</dbReference>
<feature type="transmembrane region" description="Helical" evidence="6">
    <location>
        <begin position="160"/>
        <end position="182"/>
    </location>
</feature>
<evidence type="ECO:0000256" key="3">
    <source>
        <dbReference type="ARBA" id="ARBA00022692"/>
    </source>
</evidence>
<evidence type="ECO:0000313" key="8">
    <source>
        <dbReference type="EMBL" id="QAY69829.1"/>
    </source>
</evidence>
<dbReference type="KEGG" id="xya:ET471_07070"/>
<evidence type="ECO:0000313" key="9">
    <source>
        <dbReference type="Proteomes" id="UP000292118"/>
    </source>
</evidence>